<evidence type="ECO:0000313" key="1">
    <source>
        <dbReference type="EMBL" id="SHG69350.1"/>
    </source>
</evidence>
<proteinExistence type="predicted"/>
<name>A0A1M5LWQ4_9FIRM</name>
<sequence length="53" mass="6251">MQINGAPDPVRFIDKYGAYLNFVAKAEKDDTIKELLIDENFEKILKEFRLYNI</sequence>
<accession>A0A1M5LWQ4</accession>
<protein>
    <submittedName>
        <fullName evidence="1">Uncharacterized protein</fullName>
    </submittedName>
</protein>
<dbReference type="Proteomes" id="UP000243255">
    <property type="component" value="Unassembled WGS sequence"/>
</dbReference>
<dbReference type="RefSeq" id="WP_159430050.1">
    <property type="nucleotide sequence ID" value="NZ_BAABCH010000026.1"/>
</dbReference>
<evidence type="ECO:0000313" key="2">
    <source>
        <dbReference type="Proteomes" id="UP000243255"/>
    </source>
</evidence>
<gene>
    <name evidence="1" type="ORF">SAMN04488530_105111</name>
</gene>
<dbReference type="EMBL" id="FQWX01000005">
    <property type="protein sequence ID" value="SHG69350.1"/>
    <property type="molecule type" value="Genomic_DNA"/>
</dbReference>
<reference evidence="2" key="1">
    <citation type="submission" date="2016-11" db="EMBL/GenBank/DDBJ databases">
        <authorList>
            <person name="Varghese N."/>
            <person name="Submissions S."/>
        </authorList>
    </citation>
    <scope>NUCLEOTIDE SEQUENCE [LARGE SCALE GENOMIC DNA]</scope>
    <source>
        <strain evidence="2">DSM 2635</strain>
    </source>
</reference>
<keyword evidence="2" id="KW-1185">Reference proteome</keyword>
<organism evidence="1 2">
    <name type="scientific">Asaccharospora irregularis DSM 2635</name>
    <dbReference type="NCBI Taxonomy" id="1121321"/>
    <lineage>
        <taxon>Bacteria</taxon>
        <taxon>Bacillati</taxon>
        <taxon>Bacillota</taxon>
        <taxon>Clostridia</taxon>
        <taxon>Peptostreptococcales</taxon>
        <taxon>Peptostreptococcaceae</taxon>
        <taxon>Asaccharospora</taxon>
    </lineage>
</organism>
<dbReference type="AlphaFoldDB" id="A0A1M5LWQ4"/>
<dbReference type="STRING" id="1121321.SAMN04488530_105111"/>